<name>A0A4C1VS50_EUMVA</name>
<dbReference type="EMBL" id="BGZK01000394">
    <property type="protein sequence ID" value="GBP41167.1"/>
    <property type="molecule type" value="Genomic_DNA"/>
</dbReference>
<dbReference type="Proteomes" id="UP000299102">
    <property type="component" value="Unassembled WGS sequence"/>
</dbReference>
<evidence type="ECO:0000313" key="2">
    <source>
        <dbReference type="Proteomes" id="UP000299102"/>
    </source>
</evidence>
<proteinExistence type="predicted"/>
<keyword evidence="2" id="KW-1185">Reference proteome</keyword>
<comment type="caution">
    <text evidence="1">The sequence shown here is derived from an EMBL/GenBank/DDBJ whole genome shotgun (WGS) entry which is preliminary data.</text>
</comment>
<protein>
    <submittedName>
        <fullName evidence="1">Uncharacterized protein</fullName>
    </submittedName>
</protein>
<organism evidence="1 2">
    <name type="scientific">Eumeta variegata</name>
    <name type="common">Bagworm moth</name>
    <name type="synonym">Eumeta japonica</name>
    <dbReference type="NCBI Taxonomy" id="151549"/>
    <lineage>
        <taxon>Eukaryota</taxon>
        <taxon>Metazoa</taxon>
        <taxon>Ecdysozoa</taxon>
        <taxon>Arthropoda</taxon>
        <taxon>Hexapoda</taxon>
        <taxon>Insecta</taxon>
        <taxon>Pterygota</taxon>
        <taxon>Neoptera</taxon>
        <taxon>Endopterygota</taxon>
        <taxon>Lepidoptera</taxon>
        <taxon>Glossata</taxon>
        <taxon>Ditrysia</taxon>
        <taxon>Tineoidea</taxon>
        <taxon>Psychidae</taxon>
        <taxon>Oiketicinae</taxon>
        <taxon>Eumeta</taxon>
    </lineage>
</organism>
<gene>
    <name evidence="1" type="ORF">EVAR_31292_1</name>
</gene>
<evidence type="ECO:0000313" key="1">
    <source>
        <dbReference type="EMBL" id="GBP41167.1"/>
    </source>
</evidence>
<accession>A0A4C1VS50</accession>
<reference evidence="1 2" key="1">
    <citation type="journal article" date="2019" name="Commun. Biol.">
        <title>The bagworm genome reveals a unique fibroin gene that provides high tensile strength.</title>
        <authorList>
            <person name="Kono N."/>
            <person name="Nakamura H."/>
            <person name="Ohtoshi R."/>
            <person name="Tomita M."/>
            <person name="Numata K."/>
            <person name="Arakawa K."/>
        </authorList>
    </citation>
    <scope>NUCLEOTIDE SEQUENCE [LARGE SCALE GENOMIC DNA]</scope>
</reference>
<sequence length="228" mass="26378">MTTIVTLLYRRIPNTYNALLAGAESSTRTGAAVACARMFPVLHSHCLSSRRERNTRKTSIKYRVIRRSFKIKRSELNNGTSRPLHNARCKPHGNQYLQSKQTAKSLARLNSPRQTDDELRGRERLATNKKLCIEIESGTFLFQVKPLNPSTAAPKSNDFDDREFKPNRKIPNRRQHIFNYKKFTVDHNEPVVNSQRSFISGKTRMSFRRPARERTQIVQLSVAKDYMN</sequence>
<dbReference type="AlphaFoldDB" id="A0A4C1VS50"/>